<dbReference type="Proteomes" id="UP000260644">
    <property type="component" value="Unassembled WGS sequence"/>
</dbReference>
<evidence type="ECO:0000256" key="1">
    <source>
        <dbReference type="ARBA" id="ARBA00022603"/>
    </source>
</evidence>
<dbReference type="Gene3D" id="3.30.2130.30">
    <property type="match status" value="1"/>
</dbReference>
<dbReference type="InterPro" id="IPR054170">
    <property type="entry name" value="RlmL_1st"/>
</dbReference>
<evidence type="ECO:0000256" key="2">
    <source>
        <dbReference type="ARBA" id="ARBA00022679"/>
    </source>
</evidence>
<reference evidence="5 6" key="1">
    <citation type="submission" date="2018-07" db="EMBL/GenBank/DDBJ databases">
        <title>Chitinophaga K2CV101002-2 sp. nov., isolated from a monsoon evergreen broad-leaved forest soil.</title>
        <authorList>
            <person name="Lv Y."/>
        </authorList>
    </citation>
    <scope>NUCLEOTIDE SEQUENCE [LARGE SCALE GENOMIC DNA]</scope>
    <source>
        <strain evidence="5 6">GDMCC 1.1288</strain>
    </source>
</reference>
<feature type="domain" description="THUMP" evidence="4">
    <location>
        <begin position="49"/>
        <end position="160"/>
    </location>
</feature>
<evidence type="ECO:0000256" key="3">
    <source>
        <dbReference type="PROSITE-ProRule" id="PRU00529"/>
    </source>
</evidence>
<gene>
    <name evidence="5" type="ORF">DVR12_26320</name>
</gene>
<organism evidence="5 6">
    <name type="scientific">Chitinophaga silvatica</name>
    <dbReference type="NCBI Taxonomy" id="2282649"/>
    <lineage>
        <taxon>Bacteria</taxon>
        <taxon>Pseudomonadati</taxon>
        <taxon>Bacteroidota</taxon>
        <taxon>Chitinophagia</taxon>
        <taxon>Chitinophagales</taxon>
        <taxon>Chitinophagaceae</taxon>
        <taxon>Chitinophaga</taxon>
    </lineage>
</organism>
<dbReference type="GO" id="GO:0008990">
    <property type="term" value="F:rRNA (guanine-N2-)-methyltransferase activity"/>
    <property type="evidence" value="ECO:0007669"/>
    <property type="project" value="TreeGrafter"/>
</dbReference>
<dbReference type="Pfam" id="PF22020">
    <property type="entry name" value="RlmL_1st"/>
    <property type="match status" value="1"/>
</dbReference>
<dbReference type="Gene3D" id="3.40.50.150">
    <property type="entry name" value="Vaccinia Virus protein VP39"/>
    <property type="match status" value="1"/>
</dbReference>
<dbReference type="InterPro" id="IPR029063">
    <property type="entry name" value="SAM-dependent_MTases_sf"/>
</dbReference>
<dbReference type="SUPFAM" id="SSF53335">
    <property type="entry name" value="S-adenosyl-L-methionine-dependent methyltransferases"/>
    <property type="match status" value="1"/>
</dbReference>
<dbReference type="AlphaFoldDB" id="A0A3E1Y328"/>
<protein>
    <submittedName>
        <fullName evidence="5">Class I SAM-dependent RNA methyltransferase</fullName>
    </submittedName>
</protein>
<dbReference type="CDD" id="cd11715">
    <property type="entry name" value="THUMP_AdoMetMT"/>
    <property type="match status" value="1"/>
</dbReference>
<dbReference type="RefSeq" id="WP_116978799.1">
    <property type="nucleotide sequence ID" value="NZ_QPMM01000018.1"/>
</dbReference>
<dbReference type="GO" id="GO:0003723">
    <property type="term" value="F:RNA binding"/>
    <property type="evidence" value="ECO:0007669"/>
    <property type="project" value="UniProtKB-UniRule"/>
</dbReference>
<sequence length="389" mass="43678">MSLYTKKGAVTVTCNKRLTPFLEQEIRELGFNIEETFVTGVRIQASINECIRLNLNLRCGSQVLYSLKQFTAQNADDIYQELHSYPWETILPPDSYLSITSNVLNETINNSMFANLRVKDAIVDRLREKTGKRPSTGAELSGAVINLFWKNENAEVFLDTSGDSLARHGYRKIPGRAPMLEALAAATILATRWDRKSPFINPMCGSGTVAIEAALIATNTRPGLFRDNYAFMHLIGYDESVYLAERGQLENQIKEVPGLKIIASDLSEMAVINARKNAKAAGVADLITFKTCDFAQTPVPENEQGVVYMNPEYGLRLGEIQELEETYSRIGDFLKQRCGGYNGYIFTGNLELAKKIGLKASRRIEFYNSTLDCRLLEYELYAGTRRKDK</sequence>
<dbReference type="OrthoDB" id="9809404at2"/>
<dbReference type="GO" id="GO:0070043">
    <property type="term" value="F:rRNA (guanine-N7-)-methyltransferase activity"/>
    <property type="evidence" value="ECO:0007669"/>
    <property type="project" value="TreeGrafter"/>
</dbReference>
<proteinExistence type="predicted"/>
<dbReference type="PANTHER" id="PTHR47313:SF1">
    <property type="entry name" value="RIBOSOMAL RNA LARGE SUBUNIT METHYLTRANSFERASE K_L"/>
    <property type="match status" value="1"/>
</dbReference>
<comment type="caution">
    <text evidence="5">The sequence shown here is derived from an EMBL/GenBank/DDBJ whole genome shotgun (WGS) entry which is preliminary data.</text>
</comment>
<dbReference type="PANTHER" id="PTHR47313">
    <property type="entry name" value="RIBOSOMAL RNA LARGE SUBUNIT METHYLTRANSFERASE K/L"/>
    <property type="match status" value="1"/>
</dbReference>
<evidence type="ECO:0000313" key="6">
    <source>
        <dbReference type="Proteomes" id="UP000260644"/>
    </source>
</evidence>
<dbReference type="PROSITE" id="PS51165">
    <property type="entry name" value="THUMP"/>
    <property type="match status" value="1"/>
</dbReference>
<dbReference type="Pfam" id="PF01170">
    <property type="entry name" value="UPF0020"/>
    <property type="match status" value="1"/>
</dbReference>
<accession>A0A3E1Y328</accession>
<dbReference type="SMART" id="SM00981">
    <property type="entry name" value="THUMP"/>
    <property type="match status" value="1"/>
</dbReference>
<keyword evidence="2 5" id="KW-0808">Transferase</keyword>
<keyword evidence="3" id="KW-0694">RNA-binding</keyword>
<dbReference type="Pfam" id="PF02926">
    <property type="entry name" value="THUMP"/>
    <property type="match status" value="1"/>
</dbReference>
<dbReference type="EMBL" id="QPMM01000018">
    <property type="protein sequence ID" value="RFS18897.1"/>
    <property type="molecule type" value="Genomic_DNA"/>
</dbReference>
<evidence type="ECO:0000313" key="5">
    <source>
        <dbReference type="EMBL" id="RFS18897.1"/>
    </source>
</evidence>
<dbReference type="InterPro" id="IPR004114">
    <property type="entry name" value="THUMP_dom"/>
</dbReference>
<evidence type="ECO:0000259" key="4">
    <source>
        <dbReference type="PROSITE" id="PS51165"/>
    </source>
</evidence>
<name>A0A3E1Y328_9BACT</name>
<keyword evidence="6" id="KW-1185">Reference proteome</keyword>
<keyword evidence="1 5" id="KW-0489">Methyltransferase</keyword>
<dbReference type="InterPro" id="IPR000241">
    <property type="entry name" value="RlmKL-like_Mtase"/>
</dbReference>